<proteinExistence type="predicted"/>
<dbReference type="Pfam" id="PF06293">
    <property type="entry name" value="Kdo"/>
    <property type="match status" value="1"/>
</dbReference>
<comment type="caution">
    <text evidence="1">The sequence shown here is derived from an EMBL/GenBank/DDBJ whole genome shotgun (WGS) entry which is preliminary data.</text>
</comment>
<protein>
    <submittedName>
        <fullName evidence="1">tRNA A-37 threonylcarbamoyl transferase component Bud32</fullName>
    </submittedName>
</protein>
<keyword evidence="1" id="KW-0808">Transferase</keyword>
<sequence length="248" mass="30520">MKFNIIKRGEIFINEDYKDLFLTNLTFEDIWNFKNLKFFRKKRYKIIETYDFKNKKIFIKKYFSYPKEAQKEWENILFLWERNFFTLIPVFFALSRDNRAIIGTEKVKGICFVDALKNKSIEISFFISKIAEFLAKFHKAKLFHQDCYLNHFYYDEKEDKIAVIDVSRIKHKPVLEFYYQIKDLAQLKFSFSVYLEKKAEKFWDIFIKEYFKINKPIYNKKLFFKILNLKTYMIKRHTERVIARGEEI</sequence>
<dbReference type="AlphaFoldDB" id="A0AAE3P3C7"/>
<gene>
    <name evidence="1" type="ORF">OD816_000241</name>
</gene>
<dbReference type="InterPro" id="IPR011009">
    <property type="entry name" value="Kinase-like_dom_sf"/>
</dbReference>
<evidence type="ECO:0000313" key="1">
    <source>
        <dbReference type="EMBL" id="MDF2952996.1"/>
    </source>
</evidence>
<organism evidence="1 2">
    <name type="scientific">Candidatus Thermodesulfobacterium syntrophicum</name>
    <dbReference type="NCBI Taxonomy" id="3060442"/>
    <lineage>
        <taxon>Bacteria</taxon>
        <taxon>Pseudomonadati</taxon>
        <taxon>Thermodesulfobacteriota</taxon>
        <taxon>Thermodesulfobacteria</taxon>
        <taxon>Thermodesulfobacteriales</taxon>
        <taxon>Thermodesulfobacteriaceae</taxon>
        <taxon>Thermodesulfobacterium</taxon>
    </lineage>
</organism>
<dbReference type="EMBL" id="JAPHEG010000001">
    <property type="protein sequence ID" value="MDF2952996.1"/>
    <property type="molecule type" value="Genomic_DNA"/>
</dbReference>
<accession>A0AAE3P3C7</accession>
<dbReference type="Gene3D" id="1.10.510.10">
    <property type="entry name" value="Transferase(Phosphotransferase) domain 1"/>
    <property type="match status" value="1"/>
</dbReference>
<reference evidence="1" key="1">
    <citation type="submission" date="2022-11" db="EMBL/GenBank/DDBJ databases">
        <title>Candidatus Alkanophaga archaea from heated hydrothermal vent sediment oxidize petroleum alkanes.</title>
        <authorList>
            <person name="Zehnle H."/>
            <person name="Laso-Perez R."/>
            <person name="Lipp J."/>
            <person name="Teske A."/>
            <person name="Wegener G."/>
        </authorList>
    </citation>
    <scope>NUCLEOTIDE SEQUENCE</scope>
    <source>
        <strain evidence="1">MCA70</strain>
    </source>
</reference>
<dbReference type="GO" id="GO:0016740">
    <property type="term" value="F:transferase activity"/>
    <property type="evidence" value="ECO:0007669"/>
    <property type="project" value="UniProtKB-KW"/>
</dbReference>
<evidence type="ECO:0000313" key="2">
    <source>
        <dbReference type="Proteomes" id="UP001144110"/>
    </source>
</evidence>
<dbReference type="Proteomes" id="UP001144110">
    <property type="component" value="Unassembled WGS sequence"/>
</dbReference>
<dbReference type="SUPFAM" id="SSF56112">
    <property type="entry name" value="Protein kinase-like (PK-like)"/>
    <property type="match status" value="1"/>
</dbReference>
<name>A0AAE3P3C7_9BACT</name>